<feature type="compositionally biased region" description="Basic and acidic residues" evidence="1">
    <location>
        <begin position="250"/>
        <end position="262"/>
    </location>
</feature>
<evidence type="ECO:0008006" key="5">
    <source>
        <dbReference type="Google" id="ProtNLM"/>
    </source>
</evidence>
<keyword evidence="2" id="KW-0812">Transmembrane</keyword>
<protein>
    <recommendedName>
        <fullName evidence="5">TonB C-terminal domain-containing protein</fullName>
    </recommendedName>
</protein>
<evidence type="ECO:0000313" key="3">
    <source>
        <dbReference type="EMBL" id="SOH04927.1"/>
    </source>
</evidence>
<feature type="region of interest" description="Disordered" evidence="1">
    <location>
        <begin position="69"/>
        <end position="262"/>
    </location>
</feature>
<dbReference type="Proteomes" id="UP000221734">
    <property type="component" value="Chromosome Kuenenia_stuttgartiensis_MBR1"/>
</dbReference>
<keyword evidence="2" id="KW-1133">Transmembrane helix</keyword>
<dbReference type="SUPFAM" id="SSF74653">
    <property type="entry name" value="TolA/TonB C-terminal domain"/>
    <property type="match status" value="1"/>
</dbReference>
<feature type="region of interest" description="Disordered" evidence="1">
    <location>
        <begin position="279"/>
        <end position="336"/>
    </location>
</feature>
<sequence length="482" mass="54050">MFIKHLSDFYKRYLFALLIIVSVAIHGLFFFFSPQGNQLLSIRSLRDSFVREPDEFTITFDLESKDDKKELTASEVSKEKSLLEKEKKDKTFTDTSQNKEEEEPSAETDRIGEKGASAKGKNPDDTSVLNNEPYAGGQSKVPLLGKGEQGISIEDQRQNQAQKTVEKPGSKEERVAENNAAKESRQTEKNPAPQKEQIDSIGMQQERVDVKEYKRVPSAGKADETDKTTTLTDTDGKELQKQTLAAEAGVRQERFPEKISRQEGIHVLEETRNIKNASKVEKGELLPEPQELQGIRKSEITKETGKERKDHVTTPPAGTYGVTQQNKRETTGESQKVVAEKEQPKASFNVAAKDEGSGNDPVLFEDTLSNAEIPGAPSFNVKQHKYAAYFKHIRQRISLYWFLGYGTRAEINLVTNKDKPIIIEFKVLPNGAIEGVKIVEDAGNFQLASRIVSSIKSASPLDPFPSHIKESSINVKFNFYFF</sequence>
<organism evidence="3 4">
    <name type="scientific">Kuenenia stuttgartiensis</name>
    <dbReference type="NCBI Taxonomy" id="174633"/>
    <lineage>
        <taxon>Bacteria</taxon>
        <taxon>Pseudomonadati</taxon>
        <taxon>Planctomycetota</taxon>
        <taxon>Candidatus Brocadiia</taxon>
        <taxon>Candidatus Brocadiales</taxon>
        <taxon>Candidatus Brocadiaceae</taxon>
        <taxon>Candidatus Kuenenia</taxon>
    </lineage>
</organism>
<evidence type="ECO:0000256" key="2">
    <source>
        <dbReference type="SAM" id="Phobius"/>
    </source>
</evidence>
<feature type="compositionally biased region" description="Basic and acidic residues" evidence="1">
    <location>
        <begin position="69"/>
        <end position="92"/>
    </location>
</feature>
<feature type="compositionally biased region" description="Basic and acidic residues" evidence="1">
    <location>
        <begin position="164"/>
        <end position="188"/>
    </location>
</feature>
<proteinExistence type="predicted"/>
<dbReference type="KEGG" id="kst:KSMBR1_2440"/>
<dbReference type="Gene3D" id="3.30.1150.10">
    <property type="match status" value="1"/>
</dbReference>
<dbReference type="AlphaFoldDB" id="A0A2C9CJI0"/>
<dbReference type="OrthoDB" id="9803361at2"/>
<keyword evidence="4" id="KW-1185">Reference proteome</keyword>
<dbReference type="RefSeq" id="WP_099325588.1">
    <property type="nucleotide sequence ID" value="NZ_LT934425.1"/>
</dbReference>
<feature type="compositionally biased region" description="Basic and acidic residues" evidence="1">
    <location>
        <begin position="294"/>
        <end position="312"/>
    </location>
</feature>
<dbReference type="EMBL" id="LT934425">
    <property type="protein sequence ID" value="SOH04927.1"/>
    <property type="molecule type" value="Genomic_DNA"/>
</dbReference>
<evidence type="ECO:0000256" key="1">
    <source>
        <dbReference type="SAM" id="MobiDB-lite"/>
    </source>
</evidence>
<feature type="compositionally biased region" description="Basic and acidic residues" evidence="1">
    <location>
        <begin position="206"/>
        <end position="227"/>
    </location>
</feature>
<name>A0A2C9CJI0_KUEST</name>
<evidence type="ECO:0000313" key="4">
    <source>
        <dbReference type="Proteomes" id="UP000221734"/>
    </source>
</evidence>
<reference evidence="4" key="1">
    <citation type="submission" date="2017-10" db="EMBL/GenBank/DDBJ databases">
        <authorList>
            <person name="Frank J."/>
        </authorList>
    </citation>
    <scope>NUCLEOTIDE SEQUENCE [LARGE SCALE GENOMIC DNA]</scope>
</reference>
<feature type="transmembrane region" description="Helical" evidence="2">
    <location>
        <begin position="12"/>
        <end position="32"/>
    </location>
</feature>
<accession>A0A2C9CJI0</accession>
<keyword evidence="2" id="KW-0472">Membrane</keyword>
<gene>
    <name evidence="3" type="ORF">KSMBR1_2440</name>
</gene>